<comment type="caution">
    <text evidence="1">The sequence shown here is derived from an EMBL/GenBank/DDBJ whole genome shotgun (WGS) entry which is preliminary data.</text>
</comment>
<sequence>MATWNELINEIANASNQFDQVRRKYLLALAEFRGRNVIAYYSSFLHKRSIDTSINDLDMQALYSNSIHLTLSLKEID</sequence>
<reference evidence="1 2" key="1">
    <citation type="journal article" date="2018" name="Microb. Genom.">
        <title>Deciphering the unexplored Leptospira diversity from soils uncovers genomic evolution to virulence.</title>
        <authorList>
            <person name="Thibeaux R."/>
            <person name="Iraola G."/>
            <person name="Ferres I."/>
            <person name="Bierque E."/>
            <person name="Girault D."/>
            <person name="Soupe-Gilbert M.E."/>
            <person name="Picardeau M."/>
            <person name="Goarant C."/>
        </authorList>
    </citation>
    <scope>NUCLEOTIDE SEQUENCE [LARGE SCALE GENOMIC DNA]</scope>
    <source>
        <strain evidence="1 2">ATI7-C-A5</strain>
    </source>
</reference>
<proteinExistence type="predicted"/>
<protein>
    <submittedName>
        <fullName evidence="1">Uncharacterized protein</fullName>
    </submittedName>
</protein>
<dbReference type="RefSeq" id="WP_125226275.1">
    <property type="nucleotide sequence ID" value="NZ_NPEF02000024.1"/>
</dbReference>
<organism evidence="1 2">
    <name type="scientific">Leptospira ellisii</name>
    <dbReference type="NCBI Taxonomy" id="2023197"/>
    <lineage>
        <taxon>Bacteria</taxon>
        <taxon>Pseudomonadati</taxon>
        <taxon>Spirochaetota</taxon>
        <taxon>Spirochaetia</taxon>
        <taxon>Leptospirales</taxon>
        <taxon>Leptospiraceae</taxon>
        <taxon>Leptospira</taxon>
    </lineage>
</organism>
<dbReference type="EMBL" id="NPEF02000024">
    <property type="protein sequence ID" value="MDV6237397.1"/>
    <property type="molecule type" value="Genomic_DNA"/>
</dbReference>
<keyword evidence="2" id="KW-1185">Reference proteome</keyword>
<evidence type="ECO:0000313" key="1">
    <source>
        <dbReference type="EMBL" id="MDV6237397.1"/>
    </source>
</evidence>
<dbReference type="AlphaFoldDB" id="A0AAE4U1U1"/>
<name>A0AAE4U1U1_9LEPT</name>
<gene>
    <name evidence="1" type="ORF">CH379_017320</name>
</gene>
<dbReference type="Proteomes" id="UP000232122">
    <property type="component" value="Unassembled WGS sequence"/>
</dbReference>
<accession>A0AAE4U1U1</accession>
<evidence type="ECO:0000313" key="2">
    <source>
        <dbReference type="Proteomes" id="UP000232122"/>
    </source>
</evidence>